<evidence type="ECO:0000259" key="1">
    <source>
        <dbReference type="Pfam" id="PF08044"/>
    </source>
</evidence>
<dbReference type="Proteomes" id="UP000285875">
    <property type="component" value="Chromosome"/>
</dbReference>
<evidence type="ECO:0000313" key="3">
    <source>
        <dbReference type="Proteomes" id="UP000285875"/>
    </source>
</evidence>
<dbReference type="KEGG" id="aji:C0Z10_07145"/>
<evidence type="ECO:0000313" key="2">
    <source>
        <dbReference type="EMBL" id="AZZ39561.1"/>
    </source>
</evidence>
<dbReference type="InterPro" id="IPR012551">
    <property type="entry name" value="DUF1707_SHOCT-like"/>
</dbReference>
<feature type="domain" description="DUF1707" evidence="1">
    <location>
        <begin position="8"/>
        <end position="60"/>
    </location>
</feature>
<dbReference type="EMBL" id="CP025570">
    <property type="protein sequence ID" value="AZZ39561.1"/>
    <property type="molecule type" value="Genomic_DNA"/>
</dbReference>
<reference evidence="3" key="1">
    <citation type="submission" date="2017-12" db="EMBL/GenBank/DDBJ databases">
        <title>Whole genome sequencing of Acidipropionibacterium jensenii strains JS279 and JS280.</title>
        <authorList>
            <person name="Deptula P."/>
            <person name="Laine P."/>
            <person name="Smolander O.-P."/>
            <person name="Paulin L."/>
            <person name="Auvinen P."/>
            <person name="Varmanen P."/>
        </authorList>
    </citation>
    <scope>NUCLEOTIDE SEQUENCE [LARGE SCALE GENOMIC DNA]</scope>
    <source>
        <strain evidence="3">JS280</strain>
    </source>
</reference>
<dbReference type="AlphaFoldDB" id="A0A3Q9UIG1"/>
<gene>
    <name evidence="2" type="ORF">C0Z10_07145</name>
</gene>
<proteinExistence type="predicted"/>
<organism evidence="2 3">
    <name type="scientific">Acidipropionibacterium jensenii</name>
    <dbReference type="NCBI Taxonomy" id="1749"/>
    <lineage>
        <taxon>Bacteria</taxon>
        <taxon>Bacillati</taxon>
        <taxon>Actinomycetota</taxon>
        <taxon>Actinomycetes</taxon>
        <taxon>Propionibacteriales</taxon>
        <taxon>Propionibacteriaceae</taxon>
        <taxon>Acidipropionibacterium</taxon>
    </lineage>
</organism>
<dbReference type="RefSeq" id="WP_097798926.1">
    <property type="nucleotide sequence ID" value="NZ_CP025570.1"/>
</dbReference>
<name>A0A3Q9UIG1_9ACTN</name>
<accession>A0A3Q9UIG1</accession>
<dbReference type="PANTHER" id="PTHR40763">
    <property type="entry name" value="MEMBRANE PROTEIN-RELATED"/>
    <property type="match status" value="1"/>
</dbReference>
<dbReference type="Pfam" id="PF08044">
    <property type="entry name" value="DUF1707"/>
    <property type="match status" value="1"/>
</dbReference>
<sequence length="204" mass="21820">MSEDDARLRAGFSERDATLSRLGDAFASGYLDQDEFEARSSQASTARFRDDLVGLTRDLPHQLAVPEEGTQVPTARVRMGEVEAPRHENVVAIFGGANREADWIASSTASMILLFGGAELDLRHCVWPADGRIEVTCFIAFGGAEIKVPEGVRVINHIVPLFGGASTDGVRPSRTGPVLVLRGVALFGGIGVTGPDARDQHHGD</sequence>
<protein>
    <submittedName>
        <fullName evidence="2">DUF1707 domain-containing protein</fullName>
    </submittedName>
</protein>
<dbReference type="PANTHER" id="PTHR40763:SF5">
    <property type="entry name" value="MEMBRANE PROTEIN"/>
    <property type="match status" value="1"/>
</dbReference>